<dbReference type="Gene3D" id="3.40.630.30">
    <property type="match status" value="1"/>
</dbReference>
<dbReference type="PANTHER" id="PTHR43233">
    <property type="entry name" value="FAMILY N-ACETYLTRANSFERASE, PUTATIVE (AFU_ORTHOLOGUE AFUA_6G03350)-RELATED"/>
    <property type="match status" value="1"/>
</dbReference>
<feature type="domain" description="N-acetyltransferase" evidence="1">
    <location>
        <begin position="1"/>
        <end position="142"/>
    </location>
</feature>
<dbReference type="EMBL" id="WWCJ01000001">
    <property type="protein sequence ID" value="MYN00925.1"/>
    <property type="molecule type" value="Genomic_DNA"/>
</dbReference>
<reference evidence="2 3" key="1">
    <citation type="submission" date="2019-12" db="EMBL/GenBank/DDBJ databases">
        <title>Novel species isolated from a subtropical stream in China.</title>
        <authorList>
            <person name="Lu H."/>
        </authorList>
    </citation>
    <scope>NUCLEOTIDE SEQUENCE [LARGE SCALE GENOMIC DNA]</scope>
    <source>
        <strain evidence="2 3">DS3</strain>
    </source>
</reference>
<dbReference type="InterPro" id="IPR016181">
    <property type="entry name" value="Acyl_CoA_acyltransferase"/>
</dbReference>
<dbReference type="AlphaFoldDB" id="A0A6N9HDI1"/>
<dbReference type="Proteomes" id="UP000448575">
    <property type="component" value="Unassembled WGS sequence"/>
</dbReference>
<evidence type="ECO:0000313" key="2">
    <source>
        <dbReference type="EMBL" id="MYN00925.1"/>
    </source>
</evidence>
<sequence>MDGFEVSCDAGRLDVGLVHRFLSQESAWARGIPRELVERAMANSLCFGGYLDGNQVAFARVITDRATFANMVDVFVLPALRGRGYSKRLMESVLAHPDLQGLRRFTLATGDAHGLYAQFGFTPPSRPATLMERYYPDVYQRC</sequence>
<comment type="caution">
    <text evidence="2">The sequence shown here is derived from an EMBL/GenBank/DDBJ whole genome shotgun (WGS) entry which is preliminary data.</text>
</comment>
<accession>A0A6N9HDI1</accession>
<dbReference type="Pfam" id="PF13508">
    <property type="entry name" value="Acetyltransf_7"/>
    <property type="match status" value="1"/>
</dbReference>
<evidence type="ECO:0000313" key="3">
    <source>
        <dbReference type="Proteomes" id="UP000448575"/>
    </source>
</evidence>
<organism evidence="2 3">
    <name type="scientific">Pseudoduganella guangdongensis</name>
    <dbReference type="NCBI Taxonomy" id="2692179"/>
    <lineage>
        <taxon>Bacteria</taxon>
        <taxon>Pseudomonadati</taxon>
        <taxon>Pseudomonadota</taxon>
        <taxon>Betaproteobacteria</taxon>
        <taxon>Burkholderiales</taxon>
        <taxon>Oxalobacteraceae</taxon>
        <taxon>Telluria group</taxon>
        <taxon>Pseudoduganella</taxon>
    </lineage>
</organism>
<dbReference type="InterPro" id="IPR053144">
    <property type="entry name" value="Acetyltransferase_Butenolide"/>
</dbReference>
<dbReference type="RefSeq" id="WP_161023918.1">
    <property type="nucleotide sequence ID" value="NZ_WWCJ01000001.1"/>
</dbReference>
<dbReference type="GO" id="GO:0016747">
    <property type="term" value="F:acyltransferase activity, transferring groups other than amino-acyl groups"/>
    <property type="evidence" value="ECO:0007669"/>
    <property type="project" value="InterPro"/>
</dbReference>
<gene>
    <name evidence="2" type="ORF">GTP41_02315</name>
</gene>
<keyword evidence="2" id="KW-0808">Transferase</keyword>
<dbReference type="CDD" id="cd04301">
    <property type="entry name" value="NAT_SF"/>
    <property type="match status" value="1"/>
</dbReference>
<keyword evidence="3" id="KW-1185">Reference proteome</keyword>
<proteinExistence type="predicted"/>
<protein>
    <submittedName>
        <fullName evidence="2">GNAT family N-acetyltransferase</fullName>
    </submittedName>
</protein>
<name>A0A6N9HDI1_9BURK</name>
<evidence type="ECO:0000259" key="1">
    <source>
        <dbReference type="PROSITE" id="PS51186"/>
    </source>
</evidence>
<dbReference type="PANTHER" id="PTHR43233:SF1">
    <property type="entry name" value="FAMILY N-ACETYLTRANSFERASE, PUTATIVE (AFU_ORTHOLOGUE AFUA_6G03350)-RELATED"/>
    <property type="match status" value="1"/>
</dbReference>
<dbReference type="PROSITE" id="PS51186">
    <property type="entry name" value="GNAT"/>
    <property type="match status" value="1"/>
</dbReference>
<dbReference type="SUPFAM" id="SSF55729">
    <property type="entry name" value="Acyl-CoA N-acyltransferases (Nat)"/>
    <property type="match status" value="1"/>
</dbReference>
<dbReference type="InterPro" id="IPR000182">
    <property type="entry name" value="GNAT_dom"/>
</dbReference>